<feature type="domain" description="Class II aldolase/adducin N-terminal" evidence="3">
    <location>
        <begin position="29"/>
        <end position="231"/>
    </location>
</feature>
<evidence type="ECO:0000259" key="3">
    <source>
        <dbReference type="SMART" id="SM01007"/>
    </source>
</evidence>
<dbReference type="Pfam" id="PF00596">
    <property type="entry name" value="Aldolase_II"/>
    <property type="match status" value="1"/>
</dbReference>
<dbReference type="Proteomes" id="UP001165296">
    <property type="component" value="Unassembled WGS sequence"/>
</dbReference>
<dbReference type="SMART" id="SM01007">
    <property type="entry name" value="Aldolase_II"/>
    <property type="match status" value="1"/>
</dbReference>
<dbReference type="PRINTS" id="PR00081">
    <property type="entry name" value="GDHRDH"/>
</dbReference>
<keyword evidence="2" id="KW-0560">Oxidoreductase</keyword>
<dbReference type="Pfam" id="PF13561">
    <property type="entry name" value="adh_short_C2"/>
    <property type="match status" value="1"/>
</dbReference>
<evidence type="ECO:0000313" key="4">
    <source>
        <dbReference type="EMBL" id="MCB2410618.1"/>
    </source>
</evidence>
<dbReference type="SUPFAM" id="SSF51735">
    <property type="entry name" value="NAD(P)-binding Rossmann-fold domains"/>
    <property type="match status" value="1"/>
</dbReference>
<dbReference type="PANTHER" id="PTHR43669">
    <property type="entry name" value="5-KETO-D-GLUCONATE 5-REDUCTASE"/>
    <property type="match status" value="1"/>
</dbReference>
<evidence type="ECO:0000256" key="1">
    <source>
        <dbReference type="ARBA" id="ARBA00006484"/>
    </source>
</evidence>
<dbReference type="RefSeq" id="WP_226179689.1">
    <property type="nucleotide sequence ID" value="NZ_JAJADR010000009.1"/>
</dbReference>
<sequence length="702" mass="76520">MEKTLTFQHVSYLWDEARALELSGDEVALFLYRSNLLGADLRLTNYAGGNTSVKITETDPVTGQQAPVMWVKGSGGDIGTLTKAGCANLYVEKLHALKNRYRGLQHEDEMVGLFEYCLFDPKCATPSIDTPLHGLLPFKHIDHLHPDALIAIAASKDGEQIMKEIWGDSMAWLPWQKPGFDLGLQLEKVVAENPGLRGVILGGHGLFTWGNTSYESYINTLEVIEMAAAYLEANYGKRKPVFGGVKLENGPDAATRQQQAAAVMPILRGLASGQRRMVGHYTDDARVLEFVNSHDLARLAQKGTSCPDHFLRTKIRPLVLDEAVMRQPLAAVKEYLEEQFAAYRQDYAAYYERSKHDNSPAMRDPNPVVILWPGVGMFSFAKDKQTARVAAEFYTNAINVMKGAEAVSEYTGLAEQEAFNIEYWLLEEAKLQRMPKPKSLSGQIAYVTGGTGGIGLAICELLLQNGAVVVATDRDRLEETQADLRKRYGKDNALTAAIDVTNAQAIADSFTATVLQFGGVDIVVNCAGLSISKPLSETTQADWDILNDVLVKGQFLVTQQAVEILRKQHLGGDVVNIASKNGLVAGPNNVAYGTAKAAQLHMSRLLAAELGPDKIRVNTVNPDAVLRGSKIWEGDWAAGRAKAYGVSVEELPAHYAKRTLLGEEVLAEDIAKAVLVFVDGSLSKSTGNVLNVDGGVAMAFVR</sequence>
<accession>A0ABS8AXX0</accession>
<gene>
    <name evidence="4" type="ORF">LGH74_21705</name>
</gene>
<dbReference type="NCBIfam" id="NF006191">
    <property type="entry name" value="PRK08324.1-5"/>
    <property type="match status" value="1"/>
</dbReference>
<dbReference type="SUPFAM" id="SSF53639">
    <property type="entry name" value="AraD/HMP-PK domain-like"/>
    <property type="match status" value="1"/>
</dbReference>
<dbReference type="NCBIfam" id="TIGR02632">
    <property type="entry name" value="RhaD_aldol-ADH"/>
    <property type="match status" value="1"/>
</dbReference>
<evidence type="ECO:0000313" key="5">
    <source>
        <dbReference type="Proteomes" id="UP001165296"/>
    </source>
</evidence>
<proteinExistence type="inferred from homology"/>
<dbReference type="InterPro" id="IPR036291">
    <property type="entry name" value="NAD(P)-bd_dom_sf"/>
</dbReference>
<dbReference type="EMBL" id="JAJADR010000009">
    <property type="protein sequence ID" value="MCB2410618.1"/>
    <property type="molecule type" value="Genomic_DNA"/>
</dbReference>
<comment type="caution">
    <text evidence="4">The sequence shown here is derived from an EMBL/GenBank/DDBJ whole genome shotgun (WGS) entry which is preliminary data.</text>
</comment>
<evidence type="ECO:0000256" key="2">
    <source>
        <dbReference type="ARBA" id="ARBA00023002"/>
    </source>
</evidence>
<dbReference type="Gene3D" id="3.40.225.10">
    <property type="entry name" value="Class II aldolase/adducin N-terminal domain"/>
    <property type="match status" value="1"/>
</dbReference>
<dbReference type="PANTHER" id="PTHR43669:SF8">
    <property type="entry name" value="SHORT-CHAIN TYPE DEHYDROGENASE_REDUCTASE-RELATED"/>
    <property type="match status" value="1"/>
</dbReference>
<organism evidence="4 5">
    <name type="scientific">Hymenobacter lucidus</name>
    <dbReference type="NCBI Taxonomy" id="2880930"/>
    <lineage>
        <taxon>Bacteria</taxon>
        <taxon>Pseudomonadati</taxon>
        <taxon>Bacteroidota</taxon>
        <taxon>Cytophagia</taxon>
        <taxon>Cytophagales</taxon>
        <taxon>Hymenobacteraceae</taxon>
        <taxon>Hymenobacter</taxon>
    </lineage>
</organism>
<dbReference type="Gene3D" id="3.40.50.720">
    <property type="entry name" value="NAD(P)-binding Rossmann-like Domain"/>
    <property type="match status" value="1"/>
</dbReference>
<keyword evidence="5" id="KW-1185">Reference proteome</keyword>
<name>A0ABS8AXX0_9BACT</name>
<dbReference type="PRINTS" id="PR00080">
    <property type="entry name" value="SDRFAMILY"/>
</dbReference>
<comment type="similarity">
    <text evidence="1">Belongs to the short-chain dehydrogenases/reductases (SDR) family.</text>
</comment>
<dbReference type="InterPro" id="IPR001303">
    <property type="entry name" value="Aldolase_II/adducin_N"/>
</dbReference>
<dbReference type="NCBIfam" id="NF006189">
    <property type="entry name" value="PRK08324.1-3"/>
    <property type="match status" value="1"/>
</dbReference>
<dbReference type="InterPro" id="IPR002347">
    <property type="entry name" value="SDR_fam"/>
</dbReference>
<dbReference type="InterPro" id="IPR036409">
    <property type="entry name" value="Aldolase_II/adducin_N_sf"/>
</dbReference>
<reference evidence="4" key="1">
    <citation type="submission" date="2021-10" db="EMBL/GenBank/DDBJ databases">
        <authorList>
            <person name="Dean J.D."/>
            <person name="Kim M.K."/>
            <person name="Newey C.N."/>
            <person name="Stoker T.S."/>
            <person name="Thompson D.W."/>
            <person name="Grose J.H."/>
        </authorList>
    </citation>
    <scope>NUCLEOTIDE SEQUENCE</scope>
    <source>
        <strain evidence="4">BT178</strain>
    </source>
</reference>
<dbReference type="InterPro" id="IPR013454">
    <property type="entry name" value="Bifunc_RhaD/ADH"/>
</dbReference>
<protein>
    <submittedName>
        <fullName evidence="4">Bifunctional aldolase/short-chain dehydrogenase</fullName>
    </submittedName>
</protein>